<accession>A0ABV8B428</accession>
<dbReference type="NCBIfam" id="NF010135">
    <property type="entry name" value="PRK13609.1"/>
    <property type="match status" value="1"/>
</dbReference>
<evidence type="ECO:0000256" key="3">
    <source>
        <dbReference type="ARBA" id="ARBA00022679"/>
    </source>
</evidence>
<proteinExistence type="inferred from homology"/>
<evidence type="ECO:0000313" key="6">
    <source>
        <dbReference type="EMBL" id="MFC3883971.1"/>
    </source>
</evidence>
<evidence type="ECO:0000313" key="7">
    <source>
        <dbReference type="Proteomes" id="UP001595752"/>
    </source>
</evidence>
<dbReference type="InterPro" id="IPR001296">
    <property type="entry name" value="Glyco_trans_1"/>
</dbReference>
<keyword evidence="3" id="KW-0808">Transferase</keyword>
<protein>
    <submittedName>
        <fullName evidence="6">Diglucosyl diacylglycerol synthase</fullName>
    </submittedName>
</protein>
<reference evidence="7" key="1">
    <citation type="journal article" date="2019" name="Int. J. Syst. Evol. Microbiol.">
        <title>The Global Catalogue of Microorganisms (GCM) 10K type strain sequencing project: providing services to taxonomists for standard genome sequencing and annotation.</title>
        <authorList>
            <consortium name="The Broad Institute Genomics Platform"/>
            <consortium name="The Broad Institute Genome Sequencing Center for Infectious Disease"/>
            <person name="Wu L."/>
            <person name="Ma J."/>
        </authorList>
    </citation>
    <scope>NUCLEOTIDE SEQUENCE [LARGE SCALE GENOMIC DNA]</scope>
    <source>
        <strain evidence="7">CCUG 61889</strain>
    </source>
</reference>
<comment type="similarity">
    <text evidence="1">Belongs to the glycosyltransferase 28 family.</text>
</comment>
<dbReference type="InterPro" id="IPR050519">
    <property type="entry name" value="Glycosyltransf_28_UgtP"/>
</dbReference>
<dbReference type="SUPFAM" id="SSF53756">
    <property type="entry name" value="UDP-Glycosyltransferase/glycogen phosphorylase"/>
    <property type="match status" value="1"/>
</dbReference>
<evidence type="ECO:0000259" key="4">
    <source>
        <dbReference type="Pfam" id="PF00534"/>
    </source>
</evidence>
<dbReference type="Gene3D" id="3.40.50.2000">
    <property type="entry name" value="Glycogen Phosphorylase B"/>
    <property type="match status" value="1"/>
</dbReference>
<dbReference type="InterPro" id="IPR009695">
    <property type="entry name" value="Diacylglyc_glucosyltr_N"/>
</dbReference>
<dbReference type="PANTHER" id="PTHR43025:SF3">
    <property type="entry name" value="MONOGALACTOSYLDIACYLGLYCEROL SYNTHASE 1, CHLOROPLASTIC"/>
    <property type="match status" value="1"/>
</dbReference>
<sequence length="382" mass="43578">MKRPKILILTAEYGNGHVQVANVLKEQFNKYNVSDVIISSIYAESYPTLTPISETIYLKSFTTVGKPIYSLCYHGIEKIYNKKIARWFVNLGRKRLSYLVETEKPDVIINTFPVLAVSEFRRQTGMNIPTFNIITDYCLHKTWVSSEIDKYYVATQHVKEAICQLGISPSVVKVSGIPVRAPFEQSLSPSYLFQKYNLNPYKKTILMMAGAFGVLKNLNKICETLLMNNDCQLVIVCGKNKKLKTELEVLRTKFKNKLHVYGYVERVDELFRIASFMITKPGGITLTEATAIGVPVILYKPTPGQEKGNAIYFEHQNGAVVTQRFGDIFKAASHLLNNDHDLERMKRSIHSIHQPNAAKTIVEDVLQTIYAGEKRLYRKIFY</sequence>
<dbReference type="EMBL" id="JBHRZT010000044">
    <property type="protein sequence ID" value="MFC3883971.1"/>
    <property type="molecule type" value="Genomic_DNA"/>
</dbReference>
<dbReference type="Proteomes" id="UP001595752">
    <property type="component" value="Unassembled WGS sequence"/>
</dbReference>
<keyword evidence="7" id="KW-1185">Reference proteome</keyword>
<organism evidence="6 7">
    <name type="scientific">Bacillus songklensis</name>
    <dbReference type="NCBI Taxonomy" id="1069116"/>
    <lineage>
        <taxon>Bacteria</taxon>
        <taxon>Bacillati</taxon>
        <taxon>Bacillota</taxon>
        <taxon>Bacilli</taxon>
        <taxon>Bacillales</taxon>
        <taxon>Bacillaceae</taxon>
        <taxon>Bacillus</taxon>
    </lineage>
</organism>
<dbReference type="RefSeq" id="WP_377914976.1">
    <property type="nucleotide sequence ID" value="NZ_JBHRZT010000044.1"/>
</dbReference>
<feature type="domain" description="Diacylglycerol glucosyltransferase N-terminal" evidence="5">
    <location>
        <begin position="17"/>
        <end position="179"/>
    </location>
</feature>
<dbReference type="Pfam" id="PF00534">
    <property type="entry name" value="Glycos_transf_1"/>
    <property type="match status" value="1"/>
</dbReference>
<comment type="caution">
    <text evidence="6">The sequence shown here is derived from an EMBL/GenBank/DDBJ whole genome shotgun (WGS) entry which is preliminary data.</text>
</comment>
<feature type="domain" description="Glycosyl transferase family 1" evidence="4">
    <location>
        <begin position="197"/>
        <end position="346"/>
    </location>
</feature>
<dbReference type="PANTHER" id="PTHR43025">
    <property type="entry name" value="MONOGALACTOSYLDIACYLGLYCEROL SYNTHASE"/>
    <property type="match status" value="1"/>
</dbReference>
<evidence type="ECO:0000259" key="5">
    <source>
        <dbReference type="Pfam" id="PF06925"/>
    </source>
</evidence>
<gene>
    <name evidence="6" type="ORF">ACFOU2_10920</name>
</gene>
<dbReference type="Pfam" id="PF06925">
    <property type="entry name" value="MGDG_synth"/>
    <property type="match status" value="1"/>
</dbReference>
<evidence type="ECO:0000256" key="1">
    <source>
        <dbReference type="ARBA" id="ARBA00006962"/>
    </source>
</evidence>
<keyword evidence="2" id="KW-0328">Glycosyltransferase</keyword>
<evidence type="ECO:0000256" key="2">
    <source>
        <dbReference type="ARBA" id="ARBA00022676"/>
    </source>
</evidence>
<name>A0ABV8B428_9BACI</name>